<gene>
    <name evidence="1" type="ORF">KIN20_016378</name>
</gene>
<name>A0AAD5MYG6_PARTN</name>
<evidence type="ECO:0000313" key="2">
    <source>
        <dbReference type="Proteomes" id="UP001196413"/>
    </source>
</evidence>
<protein>
    <submittedName>
        <fullName evidence="1">Uncharacterized protein</fullName>
    </submittedName>
</protein>
<comment type="caution">
    <text evidence="1">The sequence shown here is derived from an EMBL/GenBank/DDBJ whole genome shotgun (WGS) entry which is preliminary data.</text>
</comment>
<dbReference type="EMBL" id="JAHQIW010003292">
    <property type="protein sequence ID" value="KAJ1358071.1"/>
    <property type="molecule type" value="Genomic_DNA"/>
</dbReference>
<evidence type="ECO:0000313" key="1">
    <source>
        <dbReference type="EMBL" id="KAJ1358071.1"/>
    </source>
</evidence>
<organism evidence="1 2">
    <name type="scientific">Parelaphostrongylus tenuis</name>
    <name type="common">Meningeal worm</name>
    <dbReference type="NCBI Taxonomy" id="148309"/>
    <lineage>
        <taxon>Eukaryota</taxon>
        <taxon>Metazoa</taxon>
        <taxon>Ecdysozoa</taxon>
        <taxon>Nematoda</taxon>
        <taxon>Chromadorea</taxon>
        <taxon>Rhabditida</taxon>
        <taxon>Rhabditina</taxon>
        <taxon>Rhabditomorpha</taxon>
        <taxon>Strongyloidea</taxon>
        <taxon>Metastrongylidae</taxon>
        <taxon>Parelaphostrongylus</taxon>
    </lineage>
</organism>
<keyword evidence="2" id="KW-1185">Reference proteome</keyword>
<dbReference type="Proteomes" id="UP001196413">
    <property type="component" value="Unassembled WGS sequence"/>
</dbReference>
<accession>A0AAD5MYG6</accession>
<sequence>MRSKIVSQMINNSYEYASSYVQINIYNTNIKELEGRGVDIKHILQHIGFQSVIMDVPIPENNSRVFCGCPLRMNQTDAAGCQIQRSNSSFPDLFTSKECSDNVRSHGSTDEVEDAFVVL</sequence>
<proteinExistence type="predicted"/>
<reference evidence="1" key="1">
    <citation type="submission" date="2021-06" db="EMBL/GenBank/DDBJ databases">
        <title>Parelaphostrongylus tenuis whole genome reference sequence.</title>
        <authorList>
            <person name="Garwood T.J."/>
            <person name="Larsen P.A."/>
            <person name="Fountain-Jones N.M."/>
            <person name="Garbe J.R."/>
            <person name="Macchietto M.G."/>
            <person name="Kania S.A."/>
            <person name="Gerhold R.W."/>
            <person name="Richards J.E."/>
            <person name="Wolf T.M."/>
        </authorList>
    </citation>
    <scope>NUCLEOTIDE SEQUENCE</scope>
    <source>
        <strain evidence="1">MNPRO001-30</strain>
        <tissue evidence="1">Meninges</tissue>
    </source>
</reference>
<dbReference type="AlphaFoldDB" id="A0AAD5MYG6"/>